<dbReference type="Proteomes" id="UP000783686">
    <property type="component" value="Unassembled WGS sequence"/>
</dbReference>
<dbReference type="Proteomes" id="UP000614601">
    <property type="component" value="Unassembled WGS sequence"/>
</dbReference>
<dbReference type="EMBL" id="CAJFDH010000004">
    <property type="protein sequence ID" value="CAD5218312.1"/>
    <property type="molecule type" value="Genomic_DNA"/>
</dbReference>
<sequence length="120" mass="13670">MEFPLHLMGLALNPMRFALIPWRLVWRPYGLALDLMGLALNPMSTLYLLLTPTYCAVNMTAPALNMTWFVRSVTRSLMLQSGKRMRKYANQQGESFDDDSMDAIDSKIIGEYGIETKGIY</sequence>
<name>A0A811KTG9_9BILA</name>
<dbReference type="EMBL" id="CAJFCW020000004">
    <property type="protein sequence ID" value="CAG9109976.1"/>
    <property type="molecule type" value="Genomic_DNA"/>
</dbReference>
<dbReference type="OrthoDB" id="10453874at2759"/>
<keyword evidence="2" id="KW-1185">Reference proteome</keyword>
<evidence type="ECO:0000313" key="1">
    <source>
        <dbReference type="EMBL" id="CAD5218312.1"/>
    </source>
</evidence>
<gene>
    <name evidence="1" type="ORF">BOKJ2_LOCUS7522</name>
</gene>
<proteinExistence type="predicted"/>
<organism evidence="1 2">
    <name type="scientific">Bursaphelenchus okinawaensis</name>
    <dbReference type="NCBI Taxonomy" id="465554"/>
    <lineage>
        <taxon>Eukaryota</taxon>
        <taxon>Metazoa</taxon>
        <taxon>Ecdysozoa</taxon>
        <taxon>Nematoda</taxon>
        <taxon>Chromadorea</taxon>
        <taxon>Rhabditida</taxon>
        <taxon>Tylenchina</taxon>
        <taxon>Tylenchomorpha</taxon>
        <taxon>Aphelenchoidea</taxon>
        <taxon>Aphelenchoididae</taxon>
        <taxon>Bursaphelenchus</taxon>
    </lineage>
</organism>
<protein>
    <submittedName>
        <fullName evidence="1">Uncharacterized protein</fullName>
    </submittedName>
</protein>
<reference evidence="1" key="1">
    <citation type="submission" date="2020-09" db="EMBL/GenBank/DDBJ databases">
        <authorList>
            <person name="Kikuchi T."/>
        </authorList>
    </citation>
    <scope>NUCLEOTIDE SEQUENCE</scope>
    <source>
        <strain evidence="1">SH1</strain>
    </source>
</reference>
<comment type="caution">
    <text evidence="1">The sequence shown here is derived from an EMBL/GenBank/DDBJ whole genome shotgun (WGS) entry which is preliminary data.</text>
</comment>
<accession>A0A811KTG9</accession>
<dbReference type="AlphaFoldDB" id="A0A811KTG9"/>
<evidence type="ECO:0000313" key="2">
    <source>
        <dbReference type="Proteomes" id="UP000614601"/>
    </source>
</evidence>